<proteinExistence type="predicted"/>
<reference evidence="1 2" key="1">
    <citation type="journal article" date="2022" name="DNA Res.">
        <title>Chromosomal-level genome assembly of the orchid tree Bauhinia variegata (Leguminosae; Cercidoideae) supports the allotetraploid origin hypothesis of Bauhinia.</title>
        <authorList>
            <person name="Zhong Y."/>
            <person name="Chen Y."/>
            <person name="Zheng D."/>
            <person name="Pang J."/>
            <person name="Liu Y."/>
            <person name="Luo S."/>
            <person name="Meng S."/>
            <person name="Qian L."/>
            <person name="Wei D."/>
            <person name="Dai S."/>
            <person name="Zhou R."/>
        </authorList>
    </citation>
    <scope>NUCLEOTIDE SEQUENCE [LARGE SCALE GENOMIC DNA]</scope>
    <source>
        <strain evidence="1">BV-YZ2020</strain>
    </source>
</reference>
<name>A0ACB9N9B4_BAUVA</name>
<accession>A0ACB9N9B4</accession>
<gene>
    <name evidence="1" type="ORF">L6164_017473</name>
</gene>
<evidence type="ECO:0000313" key="2">
    <source>
        <dbReference type="Proteomes" id="UP000828941"/>
    </source>
</evidence>
<organism evidence="1 2">
    <name type="scientific">Bauhinia variegata</name>
    <name type="common">Purple orchid tree</name>
    <name type="synonym">Phanera variegata</name>
    <dbReference type="NCBI Taxonomy" id="167791"/>
    <lineage>
        <taxon>Eukaryota</taxon>
        <taxon>Viridiplantae</taxon>
        <taxon>Streptophyta</taxon>
        <taxon>Embryophyta</taxon>
        <taxon>Tracheophyta</taxon>
        <taxon>Spermatophyta</taxon>
        <taxon>Magnoliopsida</taxon>
        <taxon>eudicotyledons</taxon>
        <taxon>Gunneridae</taxon>
        <taxon>Pentapetalae</taxon>
        <taxon>rosids</taxon>
        <taxon>fabids</taxon>
        <taxon>Fabales</taxon>
        <taxon>Fabaceae</taxon>
        <taxon>Cercidoideae</taxon>
        <taxon>Cercideae</taxon>
        <taxon>Bauhiniinae</taxon>
        <taxon>Bauhinia</taxon>
    </lineage>
</organism>
<protein>
    <submittedName>
        <fullName evidence="1">Uncharacterized protein</fullName>
    </submittedName>
</protein>
<dbReference type="Proteomes" id="UP000828941">
    <property type="component" value="Chromosome 7"/>
</dbReference>
<dbReference type="EMBL" id="CM039432">
    <property type="protein sequence ID" value="KAI4332576.1"/>
    <property type="molecule type" value="Genomic_DNA"/>
</dbReference>
<comment type="caution">
    <text evidence="1">The sequence shown here is derived from an EMBL/GenBank/DDBJ whole genome shotgun (WGS) entry which is preliminary data.</text>
</comment>
<keyword evidence="2" id="KW-1185">Reference proteome</keyword>
<evidence type="ECO:0000313" key="1">
    <source>
        <dbReference type="EMBL" id="KAI4332576.1"/>
    </source>
</evidence>
<sequence>MRIDKKLSVEVEDEMSAIASDIANIKKADFFKKLGDPVSLLLPPGTVNAAVKTPVAMSVETTIQELAVPFIQDSAFFCNSACSFMNNSSGVLPSEFFISLSDGSIIFFTSYKFKKMYACDIVYV</sequence>